<evidence type="ECO:0000256" key="1">
    <source>
        <dbReference type="SAM" id="SignalP"/>
    </source>
</evidence>
<reference evidence="2 3" key="1">
    <citation type="journal article" date="2013" name="Genome Announc.">
        <title>Whole-Genome Shotgun Assembly and Analysis of the Genome of Streptomyces mobaraensis DSM 40847, a Strain for Industrial Production of Microbial Transglutaminase.</title>
        <authorList>
            <person name="Yang H."/>
            <person name="He T."/>
            <person name="Wu W."/>
            <person name="Zhu W."/>
            <person name="Lu B."/>
            <person name="Sun W."/>
        </authorList>
    </citation>
    <scope>NUCLEOTIDE SEQUENCE [LARGE SCALE GENOMIC DNA]</scope>
    <source>
        <strain evidence="2 3">DSM 40847</strain>
    </source>
</reference>
<evidence type="ECO:0000313" key="3">
    <source>
        <dbReference type="Proteomes" id="UP000011740"/>
    </source>
</evidence>
<sequence>MYRMSVVSAAVVVLGALSLPAVAQARPAAAPIPSAGPVVHAVPADQPPFPYADCISAARKKGESASYAKWHCDELVKKGWVKPPKR</sequence>
<protein>
    <recommendedName>
        <fullName evidence="4">Secreted protein</fullName>
    </recommendedName>
</protein>
<feature type="signal peptide" evidence="1">
    <location>
        <begin position="1"/>
        <end position="23"/>
    </location>
</feature>
<keyword evidence="1" id="KW-0732">Signal</keyword>
<dbReference type="EMBL" id="AORZ01000028">
    <property type="protein sequence ID" value="EMF00396.1"/>
    <property type="molecule type" value="Genomic_DNA"/>
</dbReference>
<organism evidence="2 3">
    <name type="scientific">Streptomyces mobaraensis (strain ATCC 29032 / DSM 40847 / JCM 4168 / NBRC 13819 / NCIMB 11159 / IPCR 16-22)</name>
    <dbReference type="NCBI Taxonomy" id="1223523"/>
    <lineage>
        <taxon>Bacteria</taxon>
        <taxon>Bacillati</taxon>
        <taxon>Actinomycetota</taxon>
        <taxon>Actinomycetes</taxon>
        <taxon>Kitasatosporales</taxon>
        <taxon>Streptomycetaceae</taxon>
        <taxon>Streptomyces</taxon>
    </lineage>
</organism>
<feature type="chain" id="PRO_5039030004" description="Secreted protein" evidence="1">
    <location>
        <begin position="24"/>
        <end position="86"/>
    </location>
</feature>
<evidence type="ECO:0000313" key="2">
    <source>
        <dbReference type="EMBL" id="EMF00396.1"/>
    </source>
</evidence>
<gene>
    <name evidence="2" type="ORF">H340_11825</name>
</gene>
<evidence type="ECO:0008006" key="4">
    <source>
        <dbReference type="Google" id="ProtNLM"/>
    </source>
</evidence>
<dbReference type="Proteomes" id="UP000011740">
    <property type="component" value="Unassembled WGS sequence"/>
</dbReference>
<dbReference type="AlphaFoldDB" id="M3C8V8"/>
<comment type="caution">
    <text evidence="2">The sequence shown here is derived from an EMBL/GenBank/DDBJ whole genome shotgun (WGS) entry which is preliminary data.</text>
</comment>
<proteinExistence type="predicted"/>
<dbReference type="PATRIC" id="fig|1223523.3.peg.2418"/>
<name>M3C8V8_STRM1</name>
<accession>M3C8V8</accession>